<dbReference type="Pfam" id="PF05795">
    <property type="entry name" value="Plasmodium_Vir"/>
    <property type="match status" value="1"/>
</dbReference>
<organism evidence="1 2">
    <name type="scientific">Plasmodium vivax North Korean</name>
    <dbReference type="NCBI Taxonomy" id="1035514"/>
    <lineage>
        <taxon>Eukaryota</taxon>
        <taxon>Sar</taxon>
        <taxon>Alveolata</taxon>
        <taxon>Apicomplexa</taxon>
        <taxon>Aconoidasida</taxon>
        <taxon>Haemosporida</taxon>
        <taxon>Plasmodiidae</taxon>
        <taxon>Plasmodium</taxon>
        <taxon>Plasmodium (Plasmodium)</taxon>
    </lineage>
</organism>
<evidence type="ECO:0000313" key="1">
    <source>
        <dbReference type="EMBL" id="KMZ95994.1"/>
    </source>
</evidence>
<dbReference type="Proteomes" id="UP000053239">
    <property type="component" value="Unassembled WGS sequence"/>
</dbReference>
<dbReference type="AlphaFoldDB" id="A0A0J9TL24"/>
<name>A0A0J9TL24_PLAVI</name>
<dbReference type="EMBL" id="KQ235714">
    <property type="protein sequence ID" value="KMZ95994.1"/>
    <property type="molecule type" value="Genomic_DNA"/>
</dbReference>
<proteinExistence type="predicted"/>
<dbReference type="OrthoDB" id="10328949at2759"/>
<gene>
    <name evidence="1" type="ORF">PVNG_02843</name>
</gene>
<evidence type="ECO:0008006" key="3">
    <source>
        <dbReference type="Google" id="ProtNLM"/>
    </source>
</evidence>
<protein>
    <recommendedName>
        <fullName evidence="3">PIR Superfamily Protein</fullName>
    </recommendedName>
</protein>
<dbReference type="InterPro" id="IPR008780">
    <property type="entry name" value="Plasmodium_Vir"/>
</dbReference>
<reference evidence="1 2" key="1">
    <citation type="submission" date="2011-09" db="EMBL/GenBank/DDBJ databases">
        <title>The Genome Sequence of Plasmodium vivax North Korean.</title>
        <authorList>
            <consortium name="The Broad Institute Genome Sequencing Platform"/>
            <consortium name="The Broad Institute Genome Sequencing Center for Infectious Disease"/>
            <person name="Neafsey D."/>
            <person name="Carlton J."/>
            <person name="Barnwell J."/>
            <person name="Collins W."/>
            <person name="Escalante A."/>
            <person name="Mullikin J."/>
            <person name="Saul A."/>
            <person name="Guigo R."/>
            <person name="Camara F."/>
            <person name="Young S.K."/>
            <person name="Zeng Q."/>
            <person name="Gargeya S."/>
            <person name="Fitzgerald M."/>
            <person name="Haas B."/>
            <person name="Abouelleil A."/>
            <person name="Alvarado L."/>
            <person name="Arachchi H.M."/>
            <person name="Berlin A."/>
            <person name="Brown A."/>
            <person name="Chapman S.B."/>
            <person name="Chen Z."/>
            <person name="Dunbar C."/>
            <person name="Freedman E."/>
            <person name="Gearin G."/>
            <person name="Gellesch M."/>
            <person name="Goldberg J."/>
            <person name="Griggs A."/>
            <person name="Gujja S."/>
            <person name="Heiman D."/>
            <person name="Howarth C."/>
            <person name="Larson L."/>
            <person name="Lui A."/>
            <person name="MacDonald P.J.P."/>
            <person name="Montmayeur A."/>
            <person name="Murphy C."/>
            <person name="Neiman D."/>
            <person name="Pearson M."/>
            <person name="Priest M."/>
            <person name="Roberts A."/>
            <person name="Saif S."/>
            <person name="Shea T."/>
            <person name="Shenoy N."/>
            <person name="Sisk P."/>
            <person name="Stolte C."/>
            <person name="Sykes S."/>
            <person name="Wortman J."/>
            <person name="Nusbaum C."/>
            <person name="Birren B."/>
        </authorList>
    </citation>
    <scope>NUCLEOTIDE SEQUENCE [LARGE SCALE GENOMIC DNA]</scope>
    <source>
        <strain evidence="1 2">North Korean</strain>
    </source>
</reference>
<sequence length="171" mass="20579">MNIFKNNNTCITKTVYDEFKSALKSYVKYEFFNKPVEEDFEKFKCDELSVKLPMIKGFKKFCYMLSKNIKEVFKSLEYHQSSQEICEFLNYWLYDALIKINFVNDEENISESSIMDKISELLDASNYNKKCDFIKYSINKTDFMHMKELYDYSKNYLAIQSNQDNHRDQQC</sequence>
<evidence type="ECO:0000313" key="2">
    <source>
        <dbReference type="Proteomes" id="UP000053239"/>
    </source>
</evidence>
<accession>A0A0J9TL24</accession>